<feature type="region of interest" description="Disordered" evidence="1">
    <location>
        <begin position="9"/>
        <end position="30"/>
    </location>
</feature>
<comment type="caution">
    <text evidence="2">The sequence shown here is derived from an EMBL/GenBank/DDBJ whole genome shotgun (WGS) entry which is preliminary data.</text>
</comment>
<evidence type="ECO:0000256" key="1">
    <source>
        <dbReference type="SAM" id="MobiDB-lite"/>
    </source>
</evidence>
<dbReference type="Proteomes" id="UP000824120">
    <property type="component" value="Chromosome 8"/>
</dbReference>
<reference evidence="2 3" key="1">
    <citation type="submission" date="2020-09" db="EMBL/GenBank/DDBJ databases">
        <title>De no assembly of potato wild relative species, Solanum commersonii.</title>
        <authorList>
            <person name="Cho K."/>
        </authorList>
    </citation>
    <scope>NUCLEOTIDE SEQUENCE [LARGE SCALE GENOMIC DNA]</scope>
    <source>
        <strain evidence="2">LZ3.2</strain>
        <tissue evidence="2">Leaf</tissue>
    </source>
</reference>
<evidence type="ECO:0000313" key="2">
    <source>
        <dbReference type="EMBL" id="KAG5590658.1"/>
    </source>
</evidence>
<accession>A0A9J5XS98</accession>
<dbReference type="AlphaFoldDB" id="A0A9J5XS98"/>
<organism evidence="2 3">
    <name type="scientific">Solanum commersonii</name>
    <name type="common">Commerson's wild potato</name>
    <name type="synonym">Commerson's nightshade</name>
    <dbReference type="NCBI Taxonomy" id="4109"/>
    <lineage>
        <taxon>Eukaryota</taxon>
        <taxon>Viridiplantae</taxon>
        <taxon>Streptophyta</taxon>
        <taxon>Embryophyta</taxon>
        <taxon>Tracheophyta</taxon>
        <taxon>Spermatophyta</taxon>
        <taxon>Magnoliopsida</taxon>
        <taxon>eudicotyledons</taxon>
        <taxon>Gunneridae</taxon>
        <taxon>Pentapetalae</taxon>
        <taxon>asterids</taxon>
        <taxon>lamiids</taxon>
        <taxon>Solanales</taxon>
        <taxon>Solanaceae</taxon>
        <taxon>Solanoideae</taxon>
        <taxon>Solaneae</taxon>
        <taxon>Solanum</taxon>
    </lineage>
</organism>
<sequence>MKGVARIWFDQWKKNRGPTPSSASAPAPRNIRGNKTPACAKCGRSHLGLCRDGSTGFFKCG</sequence>
<protein>
    <submittedName>
        <fullName evidence="2">Uncharacterized protein</fullName>
    </submittedName>
</protein>
<dbReference type="EMBL" id="JACXVP010000008">
    <property type="protein sequence ID" value="KAG5590658.1"/>
    <property type="molecule type" value="Genomic_DNA"/>
</dbReference>
<evidence type="ECO:0000313" key="3">
    <source>
        <dbReference type="Proteomes" id="UP000824120"/>
    </source>
</evidence>
<keyword evidence="3" id="KW-1185">Reference proteome</keyword>
<gene>
    <name evidence="2" type="ORF">H5410_041172</name>
</gene>
<proteinExistence type="predicted"/>
<name>A0A9J5XS98_SOLCO</name>